<keyword evidence="3" id="KW-1185">Reference proteome</keyword>
<feature type="compositionally biased region" description="Gly residues" evidence="1">
    <location>
        <begin position="21"/>
        <end position="36"/>
    </location>
</feature>
<evidence type="ECO:0000256" key="1">
    <source>
        <dbReference type="SAM" id="MobiDB-lite"/>
    </source>
</evidence>
<protein>
    <submittedName>
        <fullName evidence="2">Uncharacterized protein</fullName>
    </submittedName>
</protein>
<accession>A0A913WZG2</accession>
<sequence>MNQKRQKKGDKRGSSKRGRGGGRGGRGGGRGRGRGGYSTKEKRPREEDVKTEKPEEKGKHIHFDDDGPPAAKQIKTDQNQN</sequence>
<dbReference type="AlphaFoldDB" id="A0A913WZG2"/>
<dbReference type="RefSeq" id="XP_020896330.1">
    <property type="nucleotide sequence ID" value="XM_021040671.2"/>
</dbReference>
<dbReference type="GeneID" id="110235228"/>
<dbReference type="EnsemblMetazoa" id="XM_021040671.2">
    <property type="protein sequence ID" value="XP_020896330.1"/>
    <property type="gene ID" value="LOC110235228"/>
</dbReference>
<reference evidence="2" key="1">
    <citation type="submission" date="2022-11" db="UniProtKB">
        <authorList>
            <consortium name="EnsemblMetazoa"/>
        </authorList>
    </citation>
    <scope>IDENTIFICATION</scope>
</reference>
<evidence type="ECO:0000313" key="3">
    <source>
        <dbReference type="Proteomes" id="UP000887567"/>
    </source>
</evidence>
<dbReference type="Proteomes" id="UP000887567">
    <property type="component" value="Unplaced"/>
</dbReference>
<evidence type="ECO:0000313" key="2">
    <source>
        <dbReference type="EnsemblMetazoa" id="XP_020896330.1"/>
    </source>
</evidence>
<feature type="compositionally biased region" description="Basic and acidic residues" evidence="1">
    <location>
        <begin position="39"/>
        <end position="65"/>
    </location>
</feature>
<dbReference type="KEGG" id="epa:110235228"/>
<name>A0A913WZG2_EXADI</name>
<proteinExistence type="predicted"/>
<organism evidence="2 3">
    <name type="scientific">Exaiptasia diaphana</name>
    <name type="common">Tropical sea anemone</name>
    <name type="synonym">Aiptasia pulchella</name>
    <dbReference type="NCBI Taxonomy" id="2652724"/>
    <lineage>
        <taxon>Eukaryota</taxon>
        <taxon>Metazoa</taxon>
        <taxon>Cnidaria</taxon>
        <taxon>Anthozoa</taxon>
        <taxon>Hexacorallia</taxon>
        <taxon>Actiniaria</taxon>
        <taxon>Aiptasiidae</taxon>
        <taxon>Exaiptasia</taxon>
    </lineage>
</organism>
<feature type="compositionally biased region" description="Basic residues" evidence="1">
    <location>
        <begin position="1"/>
        <end position="20"/>
    </location>
</feature>
<feature type="region of interest" description="Disordered" evidence="1">
    <location>
        <begin position="1"/>
        <end position="81"/>
    </location>
</feature>